<evidence type="ECO:0000256" key="12">
    <source>
        <dbReference type="ARBA" id="ARBA00048649"/>
    </source>
</evidence>
<keyword evidence="10" id="KW-0520">NAD</keyword>
<dbReference type="SUPFAM" id="SSF46458">
    <property type="entry name" value="Globin-like"/>
    <property type="match status" value="1"/>
</dbReference>
<dbReference type="CDD" id="cd06184">
    <property type="entry name" value="flavohem_like_fad_nad_binding"/>
    <property type="match status" value="1"/>
</dbReference>
<dbReference type="InterPro" id="IPR008333">
    <property type="entry name" value="Cbr1-like_FAD-bd_dom"/>
</dbReference>
<name>A0ABS1X154_9GAMM</name>
<comment type="function">
    <text evidence="11">Is involved in NO detoxification in an aerobic process, termed nitric oxide dioxygenase (NOD) reaction that utilizes O(2) and NAD(P)H to convert NO to nitrate, which protects the bacterium from various noxious nitrogen compounds. Therefore, plays a central role in the inducible response to nitrosative stress.</text>
</comment>
<keyword evidence="17" id="KW-0560">Oxidoreductase</keyword>
<dbReference type="InterPro" id="IPR039261">
    <property type="entry name" value="FNR_nucleotide-bd"/>
</dbReference>
<keyword evidence="5 14" id="KW-0349">Heme</keyword>
<dbReference type="InterPro" id="IPR009050">
    <property type="entry name" value="Globin-like_sf"/>
</dbReference>
<evidence type="ECO:0000256" key="3">
    <source>
        <dbReference type="ARBA" id="ARBA00012229"/>
    </source>
</evidence>
<evidence type="ECO:0000256" key="9">
    <source>
        <dbReference type="ARBA" id="ARBA00023004"/>
    </source>
</evidence>
<dbReference type="PROSITE" id="PS01033">
    <property type="entry name" value="GLOBIN"/>
    <property type="match status" value="1"/>
</dbReference>
<evidence type="ECO:0000256" key="7">
    <source>
        <dbReference type="ARBA" id="ARBA00022723"/>
    </source>
</evidence>
<dbReference type="Pfam" id="PF00970">
    <property type="entry name" value="FAD_binding_6"/>
    <property type="match status" value="1"/>
</dbReference>
<dbReference type="InterPro" id="IPR001433">
    <property type="entry name" value="OxRdtase_FAD/NAD-bd"/>
</dbReference>
<comment type="catalytic activity">
    <reaction evidence="12">
        <text>2 nitric oxide + NADH + 2 O2 = 2 nitrate + NAD(+) + H(+)</text>
        <dbReference type="Rhea" id="RHEA:19469"/>
        <dbReference type="ChEBI" id="CHEBI:15378"/>
        <dbReference type="ChEBI" id="CHEBI:15379"/>
        <dbReference type="ChEBI" id="CHEBI:16480"/>
        <dbReference type="ChEBI" id="CHEBI:17632"/>
        <dbReference type="ChEBI" id="CHEBI:57540"/>
        <dbReference type="ChEBI" id="CHEBI:57945"/>
        <dbReference type="EC" id="1.14.12.17"/>
    </reaction>
</comment>
<evidence type="ECO:0000256" key="14">
    <source>
        <dbReference type="RuleBase" id="RU000356"/>
    </source>
</evidence>
<comment type="cofactor">
    <cofactor evidence="1">
        <name>heme b</name>
        <dbReference type="ChEBI" id="CHEBI:60344"/>
    </cofactor>
</comment>
<evidence type="ECO:0000313" key="18">
    <source>
        <dbReference type="Proteomes" id="UP000661077"/>
    </source>
</evidence>
<keyword evidence="14" id="KW-0813">Transport</keyword>
<evidence type="ECO:0000259" key="15">
    <source>
        <dbReference type="PROSITE" id="PS01033"/>
    </source>
</evidence>
<dbReference type="Proteomes" id="UP000661077">
    <property type="component" value="Unassembled WGS sequence"/>
</dbReference>
<gene>
    <name evidence="17" type="primary">hmpA</name>
    <name evidence="17" type="ORF">JM946_19375</name>
</gene>
<evidence type="ECO:0000256" key="5">
    <source>
        <dbReference type="ARBA" id="ARBA00022617"/>
    </source>
</evidence>
<dbReference type="PANTHER" id="PTHR43396">
    <property type="entry name" value="FLAVOHEMOPROTEIN"/>
    <property type="match status" value="1"/>
</dbReference>
<feature type="domain" description="FAD-binding FR-type" evidence="16">
    <location>
        <begin position="152"/>
        <end position="255"/>
    </location>
</feature>
<dbReference type="PRINTS" id="PR00410">
    <property type="entry name" value="PHEHYDRXLASE"/>
</dbReference>
<dbReference type="PROSITE" id="PS51384">
    <property type="entry name" value="FAD_FR"/>
    <property type="match status" value="1"/>
</dbReference>
<evidence type="ECO:0000256" key="2">
    <source>
        <dbReference type="ARBA" id="ARBA00006401"/>
    </source>
</evidence>
<dbReference type="InterPro" id="IPR000971">
    <property type="entry name" value="Globin"/>
</dbReference>
<keyword evidence="6 14" id="KW-0561">Oxygen transport</keyword>
<proteinExistence type="inferred from homology"/>
<evidence type="ECO:0000259" key="16">
    <source>
        <dbReference type="PROSITE" id="PS51384"/>
    </source>
</evidence>
<dbReference type="SUPFAM" id="SSF63380">
    <property type="entry name" value="Riboflavin synthase domain-like"/>
    <property type="match status" value="1"/>
</dbReference>
<feature type="domain" description="Globin" evidence="15">
    <location>
        <begin position="1"/>
        <end position="138"/>
    </location>
</feature>
<dbReference type="PANTHER" id="PTHR43396:SF3">
    <property type="entry name" value="FLAVOHEMOPROTEIN"/>
    <property type="match status" value="1"/>
</dbReference>
<dbReference type="GO" id="GO:0008941">
    <property type="term" value="F:nitric oxide dioxygenase NAD(P)H activity"/>
    <property type="evidence" value="ECO:0007669"/>
    <property type="project" value="UniProtKB-EC"/>
</dbReference>
<sequence length="389" mass="43234">MLTPAQTAIVKATAPVVAQHSERITTVFYPLMFERYPEVREVFNQAHQHGGSQPRALANAVVGYAMNIDNLGALTAVVERIVQKHVSLNITPPQYRIVGECLMEAIGRVLGDAITPEVAAAWSAAYWQLADLLIAAEEKEYQRKAAMTGGWRGTRRLRVVKRERESDVITSFWFAAADAGSLMDFKPGQYLGLRIDVDGQTVQRNYSLSDLPNGNTYRISVKREPGGLVSNFFHDHVQPGFEVDAFAPAGEFTLAETSKPVVLLTAGVGQTPALPMLDRALASGRRVIYLHAALNSAVHAFRERIDALASRHPNLQHAYIYSEPLPGDEPHHRGFVTSELLQRYTPADAEVYFLGPKPFMVHVNRTLRELKVAAERIRYEFFGPMEALD</sequence>
<dbReference type="InterPro" id="IPR017938">
    <property type="entry name" value="Riboflavin_synthase-like_b-brl"/>
</dbReference>
<comment type="similarity">
    <text evidence="14">Belongs to the globin family.</text>
</comment>
<dbReference type="Gene3D" id="1.10.490.10">
    <property type="entry name" value="Globins"/>
    <property type="match status" value="1"/>
</dbReference>
<dbReference type="SUPFAM" id="SSF52343">
    <property type="entry name" value="Ferredoxin reductase-like, C-terminal NADP-linked domain"/>
    <property type="match status" value="1"/>
</dbReference>
<dbReference type="InterPro" id="IPR012292">
    <property type="entry name" value="Globin/Proto"/>
</dbReference>
<dbReference type="Pfam" id="PF00175">
    <property type="entry name" value="NAD_binding_1"/>
    <property type="match status" value="1"/>
</dbReference>
<dbReference type="Gene3D" id="2.40.30.10">
    <property type="entry name" value="Translation factors"/>
    <property type="match status" value="1"/>
</dbReference>
<comment type="similarity">
    <text evidence="2">In the C-terminal section; belongs to the flavoprotein pyridine nucleotide cytochrome reductase family.</text>
</comment>
<keyword evidence="4" id="KW-0216">Detoxification</keyword>
<dbReference type="EC" id="1.14.12.17" evidence="3"/>
<evidence type="ECO:0000256" key="1">
    <source>
        <dbReference type="ARBA" id="ARBA00001970"/>
    </source>
</evidence>
<dbReference type="InterPro" id="IPR017927">
    <property type="entry name" value="FAD-bd_FR_type"/>
</dbReference>
<keyword evidence="9" id="KW-0408">Iron</keyword>
<evidence type="ECO:0000256" key="4">
    <source>
        <dbReference type="ARBA" id="ARBA00022575"/>
    </source>
</evidence>
<dbReference type="Pfam" id="PF00042">
    <property type="entry name" value="Globin"/>
    <property type="match status" value="1"/>
</dbReference>
<evidence type="ECO:0000313" key="17">
    <source>
        <dbReference type="EMBL" id="MBM0106902.1"/>
    </source>
</evidence>
<dbReference type="RefSeq" id="WP_203169016.1">
    <property type="nucleotide sequence ID" value="NZ_JAEVLS010000004.1"/>
</dbReference>
<evidence type="ECO:0000256" key="11">
    <source>
        <dbReference type="ARBA" id="ARBA00025094"/>
    </source>
</evidence>
<comment type="caution">
    <text evidence="17">The sequence shown here is derived from an EMBL/GenBank/DDBJ whole genome shotgun (WGS) entry which is preliminary data.</text>
</comment>
<dbReference type="NCBIfam" id="NF009805">
    <property type="entry name" value="PRK13289.1"/>
    <property type="match status" value="1"/>
</dbReference>
<comment type="catalytic activity">
    <reaction evidence="13">
        <text>2 nitric oxide + NADPH + 2 O2 = 2 nitrate + NADP(+) + H(+)</text>
        <dbReference type="Rhea" id="RHEA:19465"/>
        <dbReference type="ChEBI" id="CHEBI:15378"/>
        <dbReference type="ChEBI" id="CHEBI:15379"/>
        <dbReference type="ChEBI" id="CHEBI:16480"/>
        <dbReference type="ChEBI" id="CHEBI:17632"/>
        <dbReference type="ChEBI" id="CHEBI:57783"/>
        <dbReference type="ChEBI" id="CHEBI:58349"/>
        <dbReference type="EC" id="1.14.12.17"/>
    </reaction>
</comment>
<protein>
    <recommendedName>
        <fullName evidence="3">nitric oxide dioxygenase</fullName>
        <ecNumber evidence="3">1.14.12.17</ecNumber>
    </recommendedName>
</protein>
<keyword evidence="8" id="KW-0521">NADP</keyword>
<accession>A0ABS1X154</accession>
<organism evidence="17 18">
    <name type="scientific">Steroidobacter gossypii</name>
    <dbReference type="NCBI Taxonomy" id="2805490"/>
    <lineage>
        <taxon>Bacteria</taxon>
        <taxon>Pseudomonadati</taxon>
        <taxon>Pseudomonadota</taxon>
        <taxon>Gammaproteobacteria</taxon>
        <taxon>Steroidobacterales</taxon>
        <taxon>Steroidobacteraceae</taxon>
        <taxon>Steroidobacter</taxon>
    </lineage>
</organism>
<reference evidence="17 18" key="1">
    <citation type="journal article" date="2021" name="Int. J. Syst. Evol. Microbiol.">
        <title>Steroidobacter gossypii sp. nov., isolated from soil of cotton cropping field.</title>
        <authorList>
            <person name="Huang R."/>
            <person name="Yang S."/>
            <person name="Zhen C."/>
            <person name="Liu W."/>
        </authorList>
    </citation>
    <scope>NUCLEOTIDE SEQUENCE [LARGE SCALE GENOMIC DNA]</scope>
    <source>
        <strain evidence="17 18">S1-65</strain>
    </source>
</reference>
<evidence type="ECO:0000256" key="13">
    <source>
        <dbReference type="ARBA" id="ARBA00049433"/>
    </source>
</evidence>
<dbReference type="Gene3D" id="3.40.50.80">
    <property type="entry name" value="Nucleotide-binding domain of ferredoxin-NADP reductase (FNR) module"/>
    <property type="match status" value="1"/>
</dbReference>
<evidence type="ECO:0000256" key="8">
    <source>
        <dbReference type="ARBA" id="ARBA00022857"/>
    </source>
</evidence>
<evidence type="ECO:0000256" key="6">
    <source>
        <dbReference type="ARBA" id="ARBA00022621"/>
    </source>
</evidence>
<dbReference type="EMBL" id="JAEVLS010000004">
    <property type="protein sequence ID" value="MBM0106902.1"/>
    <property type="molecule type" value="Genomic_DNA"/>
</dbReference>
<keyword evidence="7" id="KW-0479">Metal-binding</keyword>
<evidence type="ECO:0000256" key="10">
    <source>
        <dbReference type="ARBA" id="ARBA00023027"/>
    </source>
</evidence>
<keyword evidence="18" id="KW-1185">Reference proteome</keyword>